<evidence type="ECO:0000313" key="12">
    <source>
        <dbReference type="EMBL" id="HIU36429.1"/>
    </source>
</evidence>
<feature type="binding site" evidence="8 10">
    <location>
        <position position="80"/>
    </location>
    <ligand>
        <name>substrate</name>
    </ligand>
</feature>
<dbReference type="PIRSF" id="PIRSF001399">
    <property type="entry name" value="DHquinase_II"/>
    <property type="match status" value="1"/>
</dbReference>
<evidence type="ECO:0000256" key="2">
    <source>
        <dbReference type="ARBA" id="ARBA00004902"/>
    </source>
</evidence>
<proteinExistence type="inferred from homology"/>
<evidence type="ECO:0000256" key="1">
    <source>
        <dbReference type="ARBA" id="ARBA00001864"/>
    </source>
</evidence>
<evidence type="ECO:0000256" key="7">
    <source>
        <dbReference type="ARBA" id="ARBA00023239"/>
    </source>
</evidence>
<dbReference type="HAMAP" id="MF_00169">
    <property type="entry name" value="AroQ"/>
    <property type="match status" value="1"/>
</dbReference>
<comment type="catalytic activity">
    <reaction evidence="1 8">
        <text>3-dehydroquinate = 3-dehydroshikimate + H2O</text>
        <dbReference type="Rhea" id="RHEA:21096"/>
        <dbReference type="ChEBI" id="CHEBI:15377"/>
        <dbReference type="ChEBI" id="CHEBI:16630"/>
        <dbReference type="ChEBI" id="CHEBI:32364"/>
        <dbReference type="EC" id="4.2.1.10"/>
    </reaction>
</comment>
<dbReference type="GO" id="GO:0009423">
    <property type="term" value="P:chorismate biosynthetic process"/>
    <property type="evidence" value="ECO:0007669"/>
    <property type="project" value="UniProtKB-UniRule"/>
</dbReference>
<name>A0A9D1LE70_9FIRM</name>
<evidence type="ECO:0000256" key="8">
    <source>
        <dbReference type="HAMAP-Rule" id="MF_00169"/>
    </source>
</evidence>
<comment type="caution">
    <text evidence="12">The sequence shown here is derived from an EMBL/GenBank/DDBJ whole genome shotgun (WGS) entry which is preliminary data.</text>
</comment>
<dbReference type="NCBIfam" id="TIGR01088">
    <property type="entry name" value="aroQ"/>
    <property type="match status" value="1"/>
</dbReference>
<feature type="binding site" evidence="8 10">
    <location>
        <position position="87"/>
    </location>
    <ligand>
        <name>substrate</name>
    </ligand>
</feature>
<comment type="function">
    <text evidence="8">Catalyzes a trans-dehydration via an enolate intermediate.</text>
</comment>
<dbReference type="Proteomes" id="UP000824071">
    <property type="component" value="Unassembled WGS sequence"/>
</dbReference>
<feature type="binding site" evidence="8 10">
    <location>
        <begin position="101"/>
        <end position="102"/>
    </location>
    <ligand>
        <name>substrate</name>
    </ligand>
</feature>
<keyword evidence="8" id="KW-0028">Amino-acid biosynthesis</keyword>
<dbReference type="CDD" id="cd00466">
    <property type="entry name" value="DHQase_II"/>
    <property type="match status" value="1"/>
</dbReference>
<dbReference type="NCBIfam" id="NF003806">
    <property type="entry name" value="PRK05395.1-3"/>
    <property type="match status" value="1"/>
</dbReference>
<feature type="active site" description="Proton acceptor" evidence="8 9">
    <location>
        <position position="23"/>
    </location>
</feature>
<gene>
    <name evidence="8 12" type="primary">aroQ</name>
    <name evidence="12" type="ORF">IAC53_07495</name>
</gene>
<dbReference type="Pfam" id="PF01220">
    <property type="entry name" value="DHquinase_II"/>
    <property type="match status" value="1"/>
</dbReference>
<evidence type="ECO:0000256" key="10">
    <source>
        <dbReference type="PIRSR" id="PIRSR001399-2"/>
    </source>
</evidence>
<reference evidence="12" key="1">
    <citation type="submission" date="2020-10" db="EMBL/GenBank/DDBJ databases">
        <authorList>
            <person name="Gilroy R."/>
        </authorList>
    </citation>
    <scope>NUCLEOTIDE SEQUENCE</scope>
    <source>
        <strain evidence="12">ChiGjej1B1-19959</strain>
    </source>
</reference>
<dbReference type="Gene3D" id="3.40.50.9100">
    <property type="entry name" value="Dehydroquinase, class II"/>
    <property type="match status" value="1"/>
</dbReference>
<dbReference type="SUPFAM" id="SSF52304">
    <property type="entry name" value="Type II 3-dehydroquinate dehydratase"/>
    <property type="match status" value="1"/>
</dbReference>
<evidence type="ECO:0000313" key="13">
    <source>
        <dbReference type="Proteomes" id="UP000824071"/>
    </source>
</evidence>
<comment type="pathway">
    <text evidence="2 8">Metabolic intermediate biosynthesis; chorismate biosynthesis; chorismate from D-erythrose 4-phosphate and phosphoenolpyruvate: step 3/7.</text>
</comment>
<dbReference type="NCBIfam" id="NF003805">
    <property type="entry name" value="PRK05395.1-2"/>
    <property type="match status" value="1"/>
</dbReference>
<evidence type="ECO:0000256" key="6">
    <source>
        <dbReference type="ARBA" id="ARBA00023141"/>
    </source>
</evidence>
<dbReference type="InterPro" id="IPR036441">
    <property type="entry name" value="DHquinase_II_sf"/>
</dbReference>
<feature type="binding site" evidence="8 10">
    <location>
        <position position="111"/>
    </location>
    <ligand>
        <name>substrate</name>
    </ligand>
</feature>
<dbReference type="InterPro" id="IPR018509">
    <property type="entry name" value="DHquinase_II_CS"/>
</dbReference>
<keyword evidence="6 8" id="KW-0057">Aromatic amino acid biosynthesis</keyword>
<dbReference type="InterPro" id="IPR001874">
    <property type="entry name" value="DHquinase_II"/>
</dbReference>
<feature type="active site" description="Proton donor" evidence="8 9">
    <location>
        <position position="100"/>
    </location>
</feature>
<dbReference type="GO" id="GO:0019631">
    <property type="term" value="P:quinate catabolic process"/>
    <property type="evidence" value="ECO:0007669"/>
    <property type="project" value="TreeGrafter"/>
</dbReference>
<dbReference type="GO" id="GO:0008652">
    <property type="term" value="P:amino acid biosynthetic process"/>
    <property type="evidence" value="ECO:0007669"/>
    <property type="project" value="UniProtKB-KW"/>
</dbReference>
<comment type="subunit">
    <text evidence="4 8">Homododecamer.</text>
</comment>
<dbReference type="PANTHER" id="PTHR21272">
    <property type="entry name" value="CATABOLIC 3-DEHYDROQUINASE"/>
    <property type="match status" value="1"/>
</dbReference>
<dbReference type="NCBIfam" id="NF003807">
    <property type="entry name" value="PRK05395.1-4"/>
    <property type="match status" value="1"/>
</dbReference>
<dbReference type="EMBL" id="DVMW01000042">
    <property type="protein sequence ID" value="HIU36429.1"/>
    <property type="molecule type" value="Genomic_DNA"/>
</dbReference>
<dbReference type="AlphaFoldDB" id="A0A9D1LE70"/>
<feature type="binding site" evidence="8 10">
    <location>
        <position position="74"/>
    </location>
    <ligand>
        <name>substrate</name>
    </ligand>
</feature>
<dbReference type="PROSITE" id="PS01029">
    <property type="entry name" value="DEHYDROQUINASE_II"/>
    <property type="match status" value="1"/>
</dbReference>
<keyword evidence="7 8" id="KW-0456">Lyase</keyword>
<dbReference type="GO" id="GO:0009073">
    <property type="term" value="P:aromatic amino acid family biosynthetic process"/>
    <property type="evidence" value="ECO:0007669"/>
    <property type="project" value="UniProtKB-KW"/>
</dbReference>
<evidence type="ECO:0000256" key="4">
    <source>
        <dbReference type="ARBA" id="ARBA00011193"/>
    </source>
</evidence>
<comment type="similarity">
    <text evidence="3 8">Belongs to the type-II 3-dehydroquinase family.</text>
</comment>
<reference evidence="12" key="2">
    <citation type="journal article" date="2021" name="PeerJ">
        <title>Extensive microbial diversity within the chicken gut microbiome revealed by metagenomics and culture.</title>
        <authorList>
            <person name="Gilroy R."/>
            <person name="Ravi A."/>
            <person name="Getino M."/>
            <person name="Pursley I."/>
            <person name="Horton D.L."/>
            <person name="Alikhan N.F."/>
            <person name="Baker D."/>
            <person name="Gharbi K."/>
            <person name="Hall N."/>
            <person name="Watson M."/>
            <person name="Adriaenssens E.M."/>
            <person name="Foster-Nyarko E."/>
            <person name="Jarju S."/>
            <person name="Secka A."/>
            <person name="Antonio M."/>
            <person name="Oren A."/>
            <person name="Chaudhuri R.R."/>
            <person name="La Ragione R."/>
            <person name="Hildebrand F."/>
            <person name="Pallen M.J."/>
        </authorList>
    </citation>
    <scope>NUCLEOTIDE SEQUENCE</scope>
    <source>
        <strain evidence="12">ChiGjej1B1-19959</strain>
    </source>
</reference>
<protein>
    <recommendedName>
        <fullName evidence="5 8">3-dehydroquinate dehydratase</fullName>
        <shortName evidence="8">3-dehydroquinase</shortName>
        <ecNumber evidence="5 8">4.2.1.10</ecNumber>
    </recommendedName>
    <alternativeName>
        <fullName evidence="8">Type II DHQase</fullName>
    </alternativeName>
</protein>
<dbReference type="PANTHER" id="PTHR21272:SF3">
    <property type="entry name" value="CATABOLIC 3-DEHYDROQUINASE"/>
    <property type="match status" value="1"/>
</dbReference>
<dbReference type="GO" id="GO:0003855">
    <property type="term" value="F:3-dehydroquinate dehydratase activity"/>
    <property type="evidence" value="ECO:0007669"/>
    <property type="project" value="UniProtKB-UniRule"/>
</dbReference>
<sequence length="145" mass="15776">MKKILVLNGPNLNLLGVREPEIYGRQTYAALLEQIDAWAKELGLAVECYQSNHEGDLVDRIQAAYGVFDGIVINPAAYTHTSVAILDALKAVGLPAAEVHLSDVNAREKFRHISYAGRACAAHFIGLGFDGYREALAWHAARSDG</sequence>
<dbReference type="EC" id="4.2.1.10" evidence="5 8"/>
<evidence type="ECO:0000256" key="11">
    <source>
        <dbReference type="PIRSR" id="PIRSR001399-3"/>
    </source>
</evidence>
<accession>A0A9D1LE70</accession>
<evidence type="ECO:0000256" key="9">
    <source>
        <dbReference type="PIRSR" id="PIRSR001399-1"/>
    </source>
</evidence>
<feature type="site" description="Transition state stabilizer" evidence="8 11">
    <location>
        <position position="18"/>
    </location>
</feature>
<organism evidence="12 13">
    <name type="scientific">Candidatus Fimenecus excrementigallinarum</name>
    <dbReference type="NCBI Taxonomy" id="2840816"/>
    <lineage>
        <taxon>Bacteria</taxon>
        <taxon>Bacillati</taxon>
        <taxon>Bacillota</taxon>
        <taxon>Clostridia</taxon>
        <taxon>Candidatus Fimenecus</taxon>
    </lineage>
</organism>
<evidence type="ECO:0000256" key="3">
    <source>
        <dbReference type="ARBA" id="ARBA00011037"/>
    </source>
</evidence>
<evidence type="ECO:0000256" key="5">
    <source>
        <dbReference type="ARBA" id="ARBA00012060"/>
    </source>
</evidence>